<name>A0A9X6WHT7_BACTU</name>
<organism evidence="2 3">
    <name type="scientific">Bacillus thuringiensis</name>
    <dbReference type="NCBI Taxonomy" id="1428"/>
    <lineage>
        <taxon>Bacteria</taxon>
        <taxon>Bacillati</taxon>
        <taxon>Bacillota</taxon>
        <taxon>Bacilli</taxon>
        <taxon>Bacillales</taxon>
        <taxon>Bacillaceae</taxon>
        <taxon>Bacillus</taxon>
        <taxon>Bacillus cereus group</taxon>
    </lineage>
</organism>
<evidence type="ECO:0000313" key="3">
    <source>
        <dbReference type="Proteomes" id="UP000224003"/>
    </source>
</evidence>
<dbReference type="PANTHER" id="PTHR42850:SF4">
    <property type="entry name" value="ZINC-DEPENDENT ENDOPOLYPHOSPHATASE"/>
    <property type="match status" value="1"/>
</dbReference>
<dbReference type="GO" id="GO:0110154">
    <property type="term" value="P:RNA decapping"/>
    <property type="evidence" value="ECO:0007669"/>
    <property type="project" value="TreeGrafter"/>
</dbReference>
<dbReference type="InterPro" id="IPR004843">
    <property type="entry name" value="Calcineurin-like_PHP"/>
</dbReference>
<dbReference type="GO" id="GO:0005737">
    <property type="term" value="C:cytoplasm"/>
    <property type="evidence" value="ECO:0007669"/>
    <property type="project" value="TreeGrafter"/>
</dbReference>
<dbReference type="AlphaFoldDB" id="A0A9X6WHT7"/>
<proteinExistence type="predicted"/>
<dbReference type="SUPFAM" id="SSF56300">
    <property type="entry name" value="Metallo-dependent phosphatases"/>
    <property type="match status" value="1"/>
</dbReference>
<dbReference type="PANTHER" id="PTHR42850">
    <property type="entry name" value="METALLOPHOSPHOESTERASE"/>
    <property type="match status" value="1"/>
</dbReference>
<protein>
    <recommendedName>
        <fullName evidence="1">Calcineurin-like phosphoesterase domain-containing protein</fullName>
    </recommendedName>
</protein>
<dbReference type="GO" id="GO:0016791">
    <property type="term" value="F:phosphatase activity"/>
    <property type="evidence" value="ECO:0007669"/>
    <property type="project" value="TreeGrafter"/>
</dbReference>
<dbReference type="RefSeq" id="WP_098517408.1">
    <property type="nucleotide sequence ID" value="NZ_NUVX01000067.1"/>
</dbReference>
<dbReference type="GO" id="GO:0008803">
    <property type="term" value="F:bis(5'-nucleosyl)-tetraphosphatase (symmetrical) activity"/>
    <property type="evidence" value="ECO:0007669"/>
    <property type="project" value="TreeGrafter"/>
</dbReference>
<comment type="caution">
    <text evidence="2">The sequence shown here is derived from an EMBL/GenBank/DDBJ whole genome shotgun (WGS) entry which is preliminary data.</text>
</comment>
<sequence length="256" mass="30452">MSRYIVIAGIHGRYDEFEHLLDKCADYLRAGYKLVLLGDYLGYGKQSKEVAKKILELADMERVIVLKGHWEDILYRAYRPESIHESEKYKKIIINKRSYLPLFELVDDKKLLEEYLDLIEQMKLYHIDNKYLFAHSGVDFRMWRNCLSFDMFLLNHTESHFLWNNSFYDDYLREYFTDKDFIRKSFPYTVVAGHVPTYKINPAIRNFYEYAPFVWENVIGVDFGASSKHGRLGAVIIRDALSYISVKVGFNEKKWD</sequence>
<dbReference type="InterPro" id="IPR029052">
    <property type="entry name" value="Metallo-depent_PP-like"/>
</dbReference>
<accession>A0A9X6WHT7</accession>
<dbReference type="EMBL" id="NUVX01000067">
    <property type="protein sequence ID" value="PFJ31840.1"/>
    <property type="molecule type" value="Genomic_DNA"/>
</dbReference>
<dbReference type="Pfam" id="PF00149">
    <property type="entry name" value="Metallophos"/>
    <property type="match status" value="1"/>
</dbReference>
<dbReference type="Proteomes" id="UP000224003">
    <property type="component" value="Unassembled WGS sequence"/>
</dbReference>
<dbReference type="Gene3D" id="3.60.21.10">
    <property type="match status" value="1"/>
</dbReference>
<feature type="domain" description="Calcineurin-like phosphoesterase" evidence="1">
    <location>
        <begin position="3"/>
        <end position="198"/>
    </location>
</feature>
<dbReference type="InterPro" id="IPR050126">
    <property type="entry name" value="Ap4A_hydrolase"/>
</dbReference>
<reference evidence="2 3" key="1">
    <citation type="submission" date="2017-09" db="EMBL/GenBank/DDBJ databases">
        <title>Large-scale bioinformatics analysis of Bacillus genomes uncovers conserved roles of natural products in bacterial physiology.</title>
        <authorList>
            <consortium name="Agbiome Team Llc"/>
            <person name="Bleich R.M."/>
            <person name="Grubbs K.J."/>
            <person name="Santa Maria K.C."/>
            <person name="Allen S.E."/>
            <person name="Farag S."/>
            <person name="Shank E.A."/>
            <person name="Bowers A."/>
        </authorList>
    </citation>
    <scope>NUCLEOTIDE SEQUENCE [LARGE SCALE GENOMIC DNA]</scope>
    <source>
        <strain evidence="2 3">AFS085496</strain>
    </source>
</reference>
<evidence type="ECO:0000259" key="1">
    <source>
        <dbReference type="Pfam" id="PF00149"/>
    </source>
</evidence>
<evidence type="ECO:0000313" key="2">
    <source>
        <dbReference type="EMBL" id="PFJ31840.1"/>
    </source>
</evidence>
<gene>
    <name evidence="2" type="ORF">COJ15_29515</name>
</gene>